<feature type="binding site" evidence="4">
    <location>
        <position position="14"/>
    </location>
    <ligand>
        <name>Zn(2+)</name>
        <dbReference type="ChEBI" id="CHEBI:29105"/>
    </ligand>
</feature>
<evidence type="ECO:0000256" key="1">
    <source>
        <dbReference type="ARBA" id="ARBA00022723"/>
    </source>
</evidence>
<dbReference type="PANTHER" id="PTHR12993:SF26">
    <property type="entry name" value="1D-MYO-INOSITOL 2-ACETAMIDO-2-DEOXY-ALPHA-D-GLUCOPYRANOSIDE DEACETYLASE"/>
    <property type="match status" value="1"/>
</dbReference>
<dbReference type="EMBL" id="JAAOYM010000001">
    <property type="protein sequence ID" value="NIJ10737.1"/>
    <property type="molecule type" value="Genomic_DNA"/>
</dbReference>
<sequence>MIPAERRLVMVHAHPDDESITTGGTIARYSAEGAQVTVVTCTLGEEGEIIPPDLAELGSWAGDQLGGYRASELAAAGSALGWTSQRYLGGIAAWRDSGMAGTPAAEHPRAFVRGTVRQQSEQLLDVLNELRPQVVVTYDANGGYGHPDHIRAHEITTAAAARAESVARVFHTVNSAEATARGLARLRARDDVPFRVPDAGELPTTDDELITTEVDISAHRDAKLAALRAHETQLTVGADWFALSNNLAQPVPDTEFFVLADGPRAGADTDLFGGL</sequence>
<comment type="function">
    <text evidence="4">Catalyzes the deacetylation of 1D-myo-inositol 2-acetamido-2-deoxy-alpha-D-glucopyranoside (GlcNAc-Ins) in the mycothiol biosynthesis pathway.</text>
</comment>
<feature type="binding site" evidence="4">
    <location>
        <position position="149"/>
    </location>
    <ligand>
        <name>Zn(2+)</name>
        <dbReference type="ChEBI" id="CHEBI:29105"/>
    </ligand>
</feature>
<dbReference type="RefSeq" id="WP_167167069.1">
    <property type="nucleotide sequence ID" value="NZ_JAAOYM010000001.1"/>
</dbReference>
<proteinExistence type="inferred from homology"/>
<accession>A0A7X5ZPH6</accession>
<dbReference type="PANTHER" id="PTHR12993">
    <property type="entry name" value="N-ACETYLGLUCOSAMINYL-PHOSPHATIDYLINOSITOL DE-N-ACETYLASE-RELATED"/>
    <property type="match status" value="1"/>
</dbReference>
<evidence type="ECO:0000256" key="4">
    <source>
        <dbReference type="HAMAP-Rule" id="MF_01696"/>
    </source>
</evidence>
<evidence type="ECO:0000256" key="2">
    <source>
        <dbReference type="ARBA" id="ARBA00022801"/>
    </source>
</evidence>
<comment type="catalytic activity">
    <reaction evidence="4">
        <text>1D-myo-inositol 2-acetamido-2-deoxy-alpha-D-glucopyranoside + H2O = 1D-myo-inositol 2-amino-2-deoxy-alpha-D-glucopyranoside + acetate</text>
        <dbReference type="Rhea" id="RHEA:26180"/>
        <dbReference type="ChEBI" id="CHEBI:15377"/>
        <dbReference type="ChEBI" id="CHEBI:30089"/>
        <dbReference type="ChEBI" id="CHEBI:52442"/>
        <dbReference type="ChEBI" id="CHEBI:58886"/>
        <dbReference type="EC" id="3.5.1.103"/>
    </reaction>
</comment>
<dbReference type="GO" id="GO:0035595">
    <property type="term" value="F:N-acetylglucosaminylinositol deacetylase activity"/>
    <property type="evidence" value="ECO:0007669"/>
    <property type="project" value="UniProtKB-EC"/>
</dbReference>
<reference evidence="5 6" key="1">
    <citation type="submission" date="2020-03" db="EMBL/GenBank/DDBJ databases">
        <title>Sequencing the genomes of 1000 actinobacteria strains.</title>
        <authorList>
            <person name="Klenk H.-P."/>
        </authorList>
    </citation>
    <scope>NUCLEOTIDE SEQUENCE [LARGE SCALE GENOMIC DNA]</scope>
    <source>
        <strain evidence="5 6">DSM 45685</strain>
    </source>
</reference>
<organism evidence="5 6">
    <name type="scientific">Saccharomonospora amisosensis</name>
    <dbReference type="NCBI Taxonomy" id="1128677"/>
    <lineage>
        <taxon>Bacteria</taxon>
        <taxon>Bacillati</taxon>
        <taxon>Actinomycetota</taxon>
        <taxon>Actinomycetes</taxon>
        <taxon>Pseudonocardiales</taxon>
        <taxon>Pseudonocardiaceae</taxon>
        <taxon>Saccharomonospora</taxon>
    </lineage>
</organism>
<dbReference type="InterPro" id="IPR024078">
    <property type="entry name" value="LmbE-like_dom_sf"/>
</dbReference>
<dbReference type="InterPro" id="IPR003737">
    <property type="entry name" value="GlcNAc_PI_deacetylase-related"/>
</dbReference>
<dbReference type="InterPro" id="IPR017810">
    <property type="entry name" value="Mycothiol_biosynthesis_MshB"/>
</dbReference>
<comment type="caution">
    <text evidence="5">The sequence shown here is derived from an EMBL/GenBank/DDBJ whole genome shotgun (WGS) entry which is preliminary data.</text>
</comment>
<evidence type="ECO:0000313" key="6">
    <source>
        <dbReference type="Proteomes" id="UP000545493"/>
    </source>
</evidence>
<dbReference type="GO" id="GO:0008270">
    <property type="term" value="F:zinc ion binding"/>
    <property type="evidence" value="ECO:0007669"/>
    <property type="project" value="UniProtKB-UniRule"/>
</dbReference>
<evidence type="ECO:0000256" key="3">
    <source>
        <dbReference type="ARBA" id="ARBA00022833"/>
    </source>
</evidence>
<comment type="cofactor">
    <cofactor evidence="4">
        <name>Zn(2+)</name>
        <dbReference type="ChEBI" id="CHEBI:29105"/>
    </cofactor>
    <text evidence="4">Binds 1 zinc ion per subunit.</text>
</comment>
<dbReference type="AlphaFoldDB" id="A0A7X5ZPH6"/>
<evidence type="ECO:0000313" key="5">
    <source>
        <dbReference type="EMBL" id="NIJ10737.1"/>
    </source>
</evidence>
<keyword evidence="1 4" id="KW-0479">Metal-binding</keyword>
<comment type="similarity">
    <text evidence="4">Belongs to the MshB deacetylase family.</text>
</comment>
<dbReference type="NCBIfam" id="TIGR03445">
    <property type="entry name" value="mycothiol_MshB"/>
    <property type="match status" value="1"/>
</dbReference>
<protein>
    <recommendedName>
        <fullName evidence="4">1D-myo-inositol 2-acetamido-2-deoxy-alpha-D-glucopyranoside deacetylase</fullName>
        <shortName evidence="4">GlcNAc-Ins deacetylase</shortName>
        <ecNumber evidence="4">3.5.1.103</ecNumber>
    </recommendedName>
    <alternativeName>
        <fullName evidence="4">N-acetyl-1-D-myo-inositol-2-amino-2-deoxy-alpha-D-glucopyranoside deacetylase</fullName>
    </alternativeName>
</protein>
<dbReference type="Pfam" id="PF02585">
    <property type="entry name" value="PIG-L"/>
    <property type="match status" value="1"/>
</dbReference>
<gene>
    <name evidence="4" type="primary">mshB</name>
    <name evidence="5" type="ORF">FHU38_001081</name>
</gene>
<dbReference type="HAMAP" id="MF_01696">
    <property type="entry name" value="MshB"/>
    <property type="match status" value="1"/>
</dbReference>
<name>A0A7X5ZPH6_9PSEU</name>
<keyword evidence="6" id="KW-1185">Reference proteome</keyword>
<dbReference type="SUPFAM" id="SSF102588">
    <property type="entry name" value="LmbE-like"/>
    <property type="match status" value="1"/>
</dbReference>
<dbReference type="EC" id="3.5.1.103" evidence="4"/>
<dbReference type="Gene3D" id="3.40.50.10320">
    <property type="entry name" value="LmbE-like"/>
    <property type="match status" value="1"/>
</dbReference>
<dbReference type="GO" id="GO:0010125">
    <property type="term" value="P:mycothiol biosynthetic process"/>
    <property type="evidence" value="ECO:0007669"/>
    <property type="project" value="UniProtKB-UniRule"/>
</dbReference>
<feature type="binding site" evidence="4">
    <location>
        <position position="17"/>
    </location>
    <ligand>
        <name>Zn(2+)</name>
        <dbReference type="ChEBI" id="CHEBI:29105"/>
    </ligand>
</feature>
<keyword evidence="3 4" id="KW-0862">Zinc</keyword>
<keyword evidence="2 4" id="KW-0378">Hydrolase</keyword>
<dbReference type="Proteomes" id="UP000545493">
    <property type="component" value="Unassembled WGS sequence"/>
</dbReference>